<protein>
    <submittedName>
        <fullName evidence="2">Uncharacterized protein</fullName>
    </submittedName>
</protein>
<gene>
    <name evidence="2" type="ORF">L227DRAFT_228767</name>
</gene>
<evidence type="ECO:0000313" key="3">
    <source>
        <dbReference type="Proteomes" id="UP000313359"/>
    </source>
</evidence>
<reference evidence="2" key="1">
    <citation type="journal article" date="2018" name="Genome Biol. Evol.">
        <title>Genomics and development of Lentinus tigrinus, a white-rot wood-decaying mushroom with dimorphic fruiting bodies.</title>
        <authorList>
            <person name="Wu B."/>
            <person name="Xu Z."/>
            <person name="Knudson A."/>
            <person name="Carlson A."/>
            <person name="Chen N."/>
            <person name="Kovaka S."/>
            <person name="LaButti K."/>
            <person name="Lipzen A."/>
            <person name="Pennachio C."/>
            <person name="Riley R."/>
            <person name="Schakwitz W."/>
            <person name="Umezawa K."/>
            <person name="Ohm R.A."/>
            <person name="Grigoriev I.V."/>
            <person name="Nagy L.G."/>
            <person name="Gibbons J."/>
            <person name="Hibbett D."/>
        </authorList>
    </citation>
    <scope>NUCLEOTIDE SEQUENCE [LARGE SCALE GENOMIC DNA]</scope>
    <source>
        <strain evidence="2">ALCF2SS1-6</strain>
    </source>
</reference>
<feature type="region of interest" description="Disordered" evidence="1">
    <location>
        <begin position="269"/>
        <end position="292"/>
    </location>
</feature>
<accession>A0A5C2S1K8</accession>
<sequence>MKTRQRRGARDTNSSSRSSSTRPLMRRSLWRRCARIGQLPCHRILLPAQLWISSARCCVAFLALRLLRSQARPELSLVARGCHCCLKRLSTPGKPGLARPLPSASEHQRTSSIGGFGFFGDYLKWSSQHAYSIFPEYRYNPKPADDEPTWTPAKEWVSLAGQQRELLYVEDGNICYAGTFLCHAGPQSVKVEELGDDVDESFVNALARKTFNVNIKNPQSRQSKAKTYVPLLANLYTEGTATVRILGLQRVGFNEKLFQILRRAYDKRDRKGAAGANTSTPDAEPTSTKKRKKQNIDFFAELFGEPEEAEGGIPGPSKVPRLDESALMFDETTVWRS</sequence>
<organism evidence="2 3">
    <name type="scientific">Lentinus tigrinus ALCF2SS1-6</name>
    <dbReference type="NCBI Taxonomy" id="1328759"/>
    <lineage>
        <taxon>Eukaryota</taxon>
        <taxon>Fungi</taxon>
        <taxon>Dikarya</taxon>
        <taxon>Basidiomycota</taxon>
        <taxon>Agaricomycotina</taxon>
        <taxon>Agaricomycetes</taxon>
        <taxon>Polyporales</taxon>
        <taxon>Polyporaceae</taxon>
        <taxon>Lentinus</taxon>
    </lineage>
</organism>
<feature type="region of interest" description="Disordered" evidence="1">
    <location>
        <begin position="1"/>
        <end position="23"/>
    </location>
</feature>
<dbReference type="OrthoDB" id="3060478at2759"/>
<dbReference type="AlphaFoldDB" id="A0A5C2S1K8"/>
<keyword evidence="3" id="KW-1185">Reference proteome</keyword>
<feature type="compositionally biased region" description="Low complexity" evidence="1">
    <location>
        <begin position="14"/>
        <end position="23"/>
    </location>
</feature>
<proteinExistence type="predicted"/>
<dbReference type="Proteomes" id="UP000313359">
    <property type="component" value="Unassembled WGS sequence"/>
</dbReference>
<dbReference type="EMBL" id="ML122281">
    <property type="protein sequence ID" value="RPD57327.1"/>
    <property type="molecule type" value="Genomic_DNA"/>
</dbReference>
<evidence type="ECO:0000256" key="1">
    <source>
        <dbReference type="SAM" id="MobiDB-lite"/>
    </source>
</evidence>
<evidence type="ECO:0000313" key="2">
    <source>
        <dbReference type="EMBL" id="RPD57327.1"/>
    </source>
</evidence>
<name>A0A5C2S1K8_9APHY</name>